<dbReference type="RefSeq" id="WP_381182595.1">
    <property type="nucleotide sequence ID" value="NZ_JBHSFK010000033.1"/>
</dbReference>
<feature type="domain" description="Orc1-like AAA ATPase" evidence="1">
    <location>
        <begin position="6"/>
        <end position="67"/>
    </location>
</feature>
<dbReference type="InterPro" id="IPR041664">
    <property type="entry name" value="AAA_16"/>
</dbReference>
<proteinExistence type="predicted"/>
<keyword evidence="2" id="KW-0067">ATP-binding</keyword>
<reference evidence="3" key="1">
    <citation type="journal article" date="2019" name="Int. J. Syst. Evol. Microbiol.">
        <title>The Global Catalogue of Microorganisms (GCM) 10K type strain sequencing project: providing services to taxonomists for standard genome sequencing and annotation.</title>
        <authorList>
            <consortium name="The Broad Institute Genomics Platform"/>
            <consortium name="The Broad Institute Genome Sequencing Center for Infectious Disease"/>
            <person name="Wu L."/>
            <person name="Ma J."/>
        </authorList>
    </citation>
    <scope>NUCLEOTIDE SEQUENCE [LARGE SCALE GENOMIC DNA]</scope>
    <source>
        <strain evidence="3">CGMCC 4.7177</strain>
    </source>
</reference>
<evidence type="ECO:0000313" key="2">
    <source>
        <dbReference type="EMBL" id="MFC4505296.1"/>
    </source>
</evidence>
<organism evidence="2 3">
    <name type="scientific">Streptomyces vulcanius</name>
    <dbReference type="NCBI Taxonomy" id="1441876"/>
    <lineage>
        <taxon>Bacteria</taxon>
        <taxon>Bacillati</taxon>
        <taxon>Actinomycetota</taxon>
        <taxon>Actinomycetes</taxon>
        <taxon>Kitasatosporales</taxon>
        <taxon>Streptomycetaceae</taxon>
        <taxon>Streptomyces</taxon>
    </lineage>
</organism>
<keyword evidence="3" id="KW-1185">Reference proteome</keyword>
<name>A0ABV9B411_9ACTN</name>
<evidence type="ECO:0000313" key="3">
    <source>
        <dbReference type="Proteomes" id="UP001595839"/>
    </source>
</evidence>
<dbReference type="Pfam" id="PF13191">
    <property type="entry name" value="AAA_16"/>
    <property type="match status" value="1"/>
</dbReference>
<protein>
    <submittedName>
        <fullName evidence="2">ATP-binding protein</fullName>
    </submittedName>
</protein>
<evidence type="ECO:0000259" key="1">
    <source>
        <dbReference type="Pfam" id="PF13191"/>
    </source>
</evidence>
<comment type="caution">
    <text evidence="2">The sequence shown here is derived from an EMBL/GenBank/DDBJ whole genome shotgun (WGS) entry which is preliminary data.</text>
</comment>
<keyword evidence="2" id="KW-0547">Nucleotide-binding</keyword>
<dbReference type="Proteomes" id="UP001595839">
    <property type="component" value="Unassembled WGS sequence"/>
</dbReference>
<dbReference type="GO" id="GO:0005524">
    <property type="term" value="F:ATP binding"/>
    <property type="evidence" value="ECO:0007669"/>
    <property type="project" value="UniProtKB-KW"/>
</dbReference>
<sequence length="145" mass="16186">MVTRSRVPGRGRECEQLEELLDAVRGGESRALVVRGEPGARKTTLLEYLVDQARGFRIARVTSIQSEMELAFAGLHRLCGPMLDRRHRLPPRRGRAGGTAADVAAGLGPCPRSLPVVAVTVRWGRGRRRFGPVRGWWGCQRWYAR</sequence>
<accession>A0ABV9B411</accession>
<dbReference type="EMBL" id="JBHSFK010000033">
    <property type="protein sequence ID" value="MFC4505296.1"/>
    <property type="molecule type" value="Genomic_DNA"/>
</dbReference>
<gene>
    <name evidence="2" type="ORF">ACFPIH_38510</name>
</gene>